<gene>
    <name evidence="1" type="ORF">BDN72DRAFT_770408</name>
</gene>
<reference evidence="1 2" key="1">
    <citation type="journal article" date="2019" name="Nat. Ecol. Evol.">
        <title>Megaphylogeny resolves global patterns of mushroom evolution.</title>
        <authorList>
            <person name="Varga T."/>
            <person name="Krizsan K."/>
            <person name="Foldi C."/>
            <person name="Dima B."/>
            <person name="Sanchez-Garcia M."/>
            <person name="Sanchez-Ramirez S."/>
            <person name="Szollosi G.J."/>
            <person name="Szarkandi J.G."/>
            <person name="Papp V."/>
            <person name="Albert L."/>
            <person name="Andreopoulos W."/>
            <person name="Angelini C."/>
            <person name="Antonin V."/>
            <person name="Barry K.W."/>
            <person name="Bougher N.L."/>
            <person name="Buchanan P."/>
            <person name="Buyck B."/>
            <person name="Bense V."/>
            <person name="Catcheside P."/>
            <person name="Chovatia M."/>
            <person name="Cooper J."/>
            <person name="Damon W."/>
            <person name="Desjardin D."/>
            <person name="Finy P."/>
            <person name="Geml J."/>
            <person name="Haridas S."/>
            <person name="Hughes K."/>
            <person name="Justo A."/>
            <person name="Karasinski D."/>
            <person name="Kautmanova I."/>
            <person name="Kiss B."/>
            <person name="Kocsube S."/>
            <person name="Kotiranta H."/>
            <person name="LaButti K.M."/>
            <person name="Lechner B.E."/>
            <person name="Liimatainen K."/>
            <person name="Lipzen A."/>
            <person name="Lukacs Z."/>
            <person name="Mihaltcheva S."/>
            <person name="Morgado L.N."/>
            <person name="Niskanen T."/>
            <person name="Noordeloos M.E."/>
            <person name="Ohm R.A."/>
            <person name="Ortiz-Santana B."/>
            <person name="Ovrebo C."/>
            <person name="Racz N."/>
            <person name="Riley R."/>
            <person name="Savchenko A."/>
            <person name="Shiryaev A."/>
            <person name="Soop K."/>
            <person name="Spirin V."/>
            <person name="Szebenyi C."/>
            <person name="Tomsovsky M."/>
            <person name="Tulloss R.E."/>
            <person name="Uehling J."/>
            <person name="Grigoriev I.V."/>
            <person name="Vagvolgyi C."/>
            <person name="Papp T."/>
            <person name="Martin F.M."/>
            <person name="Miettinen O."/>
            <person name="Hibbett D.S."/>
            <person name="Nagy L.G."/>
        </authorList>
    </citation>
    <scope>NUCLEOTIDE SEQUENCE [LARGE SCALE GENOMIC DNA]</scope>
    <source>
        <strain evidence="1 2">NL-1719</strain>
    </source>
</reference>
<sequence>MAKIVNSFTSKMEVGSPMASLYLLGNPDHYTSHTFVPFYWQGYVHEVGKAWPESGESVYCEKVTLFKKGNRILGLSLVNDYVYRPKELEQMNLYEYISQCTRVSASDKTEKKDKNSTENKGKDMLDTKLDICLDGKPKKAMVPYEVELFKNSLTMAEPNGKPSQDLNGKTYKFIKEHPFAKTQAVRLLPPKKHSVPNFVGATLPRRDQGDREYYCKTIMTLFKPWRTGKHLKGPEDTWDDTFYKHTFTEQQTTIMKNMHVKYECLDANDDYFSQLRAGGVQLPMGEFMNADDFDPGNDDYAWEVPDGDSAEFDNLICLSDYMNAKHARRQAQILEMRNVMTKTGWPNANPDLLPKDLDLTTGPVPADKTWKNEVNAYRQRILDDRIKQMAVSLNKNDKIVNLEDAKVNIVKIVDKSYLEKKFY</sequence>
<feature type="non-terminal residue" evidence="1">
    <location>
        <position position="423"/>
    </location>
</feature>
<protein>
    <submittedName>
        <fullName evidence="1">Uncharacterized protein</fullName>
    </submittedName>
</protein>
<keyword evidence="2" id="KW-1185">Reference proteome</keyword>
<dbReference type="Proteomes" id="UP000308600">
    <property type="component" value="Unassembled WGS sequence"/>
</dbReference>
<accession>A0ACD3APJ9</accession>
<dbReference type="EMBL" id="ML208370">
    <property type="protein sequence ID" value="TFK67656.1"/>
    <property type="molecule type" value="Genomic_DNA"/>
</dbReference>
<proteinExistence type="predicted"/>
<name>A0ACD3APJ9_9AGAR</name>
<organism evidence="1 2">
    <name type="scientific">Pluteus cervinus</name>
    <dbReference type="NCBI Taxonomy" id="181527"/>
    <lineage>
        <taxon>Eukaryota</taxon>
        <taxon>Fungi</taxon>
        <taxon>Dikarya</taxon>
        <taxon>Basidiomycota</taxon>
        <taxon>Agaricomycotina</taxon>
        <taxon>Agaricomycetes</taxon>
        <taxon>Agaricomycetidae</taxon>
        <taxon>Agaricales</taxon>
        <taxon>Pluteineae</taxon>
        <taxon>Pluteaceae</taxon>
        <taxon>Pluteus</taxon>
    </lineage>
</organism>
<evidence type="ECO:0000313" key="2">
    <source>
        <dbReference type="Proteomes" id="UP000308600"/>
    </source>
</evidence>
<evidence type="ECO:0000313" key="1">
    <source>
        <dbReference type="EMBL" id="TFK67656.1"/>
    </source>
</evidence>